<dbReference type="InterPro" id="IPR011041">
    <property type="entry name" value="Quinoprot_gluc/sorb_DH_b-prop"/>
</dbReference>
<protein>
    <submittedName>
        <fullName evidence="3">Uncharacterized protein slr1608</fullName>
    </submittedName>
</protein>
<feature type="domain" description="Glucose/Sorbosone dehydrogenase" evidence="2">
    <location>
        <begin position="2"/>
        <end position="101"/>
    </location>
</feature>
<dbReference type="InterPro" id="IPR011042">
    <property type="entry name" value="6-blade_b-propeller_TolB-like"/>
</dbReference>
<feature type="coiled-coil region" evidence="1">
    <location>
        <begin position="58"/>
        <end position="85"/>
    </location>
</feature>
<evidence type="ECO:0000313" key="4">
    <source>
        <dbReference type="Proteomes" id="UP001174909"/>
    </source>
</evidence>
<evidence type="ECO:0000259" key="2">
    <source>
        <dbReference type="Pfam" id="PF07995"/>
    </source>
</evidence>
<dbReference type="Gene3D" id="2.120.10.30">
    <property type="entry name" value="TolB, C-terminal domain"/>
    <property type="match status" value="1"/>
</dbReference>
<evidence type="ECO:0000256" key="1">
    <source>
        <dbReference type="SAM" id="Coils"/>
    </source>
</evidence>
<keyword evidence="1" id="KW-0175">Coiled coil</keyword>
<evidence type="ECO:0000313" key="3">
    <source>
        <dbReference type="EMBL" id="CAI8055262.1"/>
    </source>
</evidence>
<comment type="caution">
    <text evidence="3">The sequence shown here is derived from an EMBL/GenBank/DDBJ whole genome shotgun (WGS) entry which is preliminary data.</text>
</comment>
<keyword evidence="4" id="KW-1185">Reference proteome</keyword>
<sequence>MGFKIGEGTHKEGMAQPVHYWVPSISPSGLMIYDADRFPAWQGSFFAGALSGELLVRLEVADGKAVVEERMLEDLEERIRDVRQGPDGLIYLLTDHPEGMLAQAGAG</sequence>
<dbReference type="Proteomes" id="UP001174909">
    <property type="component" value="Unassembled WGS sequence"/>
</dbReference>
<organism evidence="3 4">
    <name type="scientific">Geodia barretti</name>
    <name type="common">Barrett's horny sponge</name>
    <dbReference type="NCBI Taxonomy" id="519541"/>
    <lineage>
        <taxon>Eukaryota</taxon>
        <taxon>Metazoa</taxon>
        <taxon>Porifera</taxon>
        <taxon>Demospongiae</taxon>
        <taxon>Heteroscleromorpha</taxon>
        <taxon>Tetractinellida</taxon>
        <taxon>Astrophorina</taxon>
        <taxon>Geodiidae</taxon>
        <taxon>Geodia</taxon>
    </lineage>
</organism>
<gene>
    <name evidence="3" type="ORF">GBAR_LOCUS30183</name>
</gene>
<dbReference type="EMBL" id="CASHTH010004267">
    <property type="protein sequence ID" value="CAI8055262.1"/>
    <property type="molecule type" value="Genomic_DNA"/>
</dbReference>
<name>A0AA35TWN4_GEOBA</name>
<proteinExistence type="predicted"/>
<dbReference type="AlphaFoldDB" id="A0AA35TWN4"/>
<reference evidence="3" key="1">
    <citation type="submission" date="2023-03" db="EMBL/GenBank/DDBJ databases">
        <authorList>
            <person name="Steffen K."/>
            <person name="Cardenas P."/>
        </authorList>
    </citation>
    <scope>NUCLEOTIDE SEQUENCE</scope>
</reference>
<accession>A0AA35TWN4</accession>
<dbReference type="SUPFAM" id="SSF50952">
    <property type="entry name" value="Soluble quinoprotein glucose dehydrogenase"/>
    <property type="match status" value="1"/>
</dbReference>
<dbReference type="InterPro" id="IPR012938">
    <property type="entry name" value="Glc/Sorbosone_DH"/>
</dbReference>
<dbReference type="Pfam" id="PF07995">
    <property type="entry name" value="GSDH"/>
    <property type="match status" value="1"/>
</dbReference>